<comment type="caution">
    <text evidence="2">The sequence shown here is derived from an EMBL/GenBank/DDBJ whole genome shotgun (WGS) entry which is preliminary data.</text>
</comment>
<name>A0AAW1YHQ7_RUBAR</name>
<keyword evidence="3" id="KW-1185">Reference proteome</keyword>
<accession>A0AAW1YHQ7</accession>
<dbReference type="CDD" id="cd01837">
    <property type="entry name" value="SGNH_plant_lipase_like"/>
    <property type="match status" value="1"/>
</dbReference>
<evidence type="ECO:0008006" key="4">
    <source>
        <dbReference type="Google" id="ProtNLM"/>
    </source>
</evidence>
<dbReference type="InterPro" id="IPR036514">
    <property type="entry name" value="SGNH_hydro_sf"/>
</dbReference>
<dbReference type="InterPro" id="IPR050592">
    <property type="entry name" value="GDSL_lipolytic_enzyme"/>
</dbReference>
<dbReference type="PANTHER" id="PTHR45642">
    <property type="entry name" value="GDSL ESTERASE/LIPASE EXL3"/>
    <property type="match status" value="1"/>
</dbReference>
<reference evidence="2 3" key="1">
    <citation type="journal article" date="2023" name="G3 (Bethesda)">
        <title>A chromosome-length genome assembly and annotation of blackberry (Rubus argutus, cv. 'Hillquist').</title>
        <authorList>
            <person name="Bruna T."/>
            <person name="Aryal R."/>
            <person name="Dudchenko O."/>
            <person name="Sargent D.J."/>
            <person name="Mead D."/>
            <person name="Buti M."/>
            <person name="Cavallini A."/>
            <person name="Hytonen T."/>
            <person name="Andres J."/>
            <person name="Pham M."/>
            <person name="Weisz D."/>
            <person name="Mascagni F."/>
            <person name="Usai G."/>
            <person name="Natali L."/>
            <person name="Bassil N."/>
            <person name="Fernandez G.E."/>
            <person name="Lomsadze A."/>
            <person name="Armour M."/>
            <person name="Olukolu B."/>
            <person name="Poorten T."/>
            <person name="Britton C."/>
            <person name="Davik J."/>
            <person name="Ashrafi H."/>
            <person name="Aiden E.L."/>
            <person name="Borodovsky M."/>
            <person name="Worthington M."/>
        </authorList>
    </citation>
    <scope>NUCLEOTIDE SEQUENCE [LARGE SCALE GENOMIC DNA]</scope>
    <source>
        <strain evidence="2">PI 553951</strain>
    </source>
</reference>
<dbReference type="FunFam" id="3.40.50.1110:FF:000003">
    <property type="entry name" value="GDSL esterase/lipase APG"/>
    <property type="match status" value="1"/>
</dbReference>
<sequence length="365" mass="40188">MAFLYQVLVPSSSSVKVFWIIIVIFLYHNVAETTQPRNETTPAVFTLGDSILDTGNNDYIISITKSDFPPYGRDFMGGRPTGRFSNGRVPSDFIAERFGVKKILPAYLDPSLQLEDILTGVCFASGGSGYDPLTPRLQSAFSLSDQLVFFKEYKTKINAAVGVERTATILSESIYVVSVGSNDMANTYFSTPLRRPHYDISTYTDLLLESASNFVQRLQELYALGARVIGVFNLPPLGCLPSQRTRHGGIERACYEAENEAAILFNSKLSPLIDSLNKRLPEARVIYLDIFNPLLSMIQNPAQYGFEVVDRGCCGTGDIEAGPLCNVASPGTCSDASKYIFWDAYHPTEKAYGILTSMISEAASF</sequence>
<dbReference type="GO" id="GO:0005576">
    <property type="term" value="C:extracellular region"/>
    <property type="evidence" value="ECO:0007669"/>
    <property type="project" value="TreeGrafter"/>
</dbReference>
<comment type="similarity">
    <text evidence="1">Belongs to the 'GDSL' lipolytic enzyme family.</text>
</comment>
<dbReference type="Pfam" id="PF00657">
    <property type="entry name" value="Lipase_GDSL"/>
    <property type="match status" value="1"/>
</dbReference>
<dbReference type="SUPFAM" id="SSF52266">
    <property type="entry name" value="SGNH hydrolase"/>
    <property type="match status" value="1"/>
</dbReference>
<dbReference type="Gene3D" id="3.40.50.1110">
    <property type="entry name" value="SGNH hydrolase"/>
    <property type="match status" value="1"/>
</dbReference>
<evidence type="ECO:0000313" key="2">
    <source>
        <dbReference type="EMBL" id="KAK9948367.1"/>
    </source>
</evidence>
<dbReference type="InterPro" id="IPR035669">
    <property type="entry name" value="SGNH_plant_lipase-like"/>
</dbReference>
<dbReference type="InterPro" id="IPR001087">
    <property type="entry name" value="GDSL"/>
</dbReference>
<gene>
    <name evidence="2" type="ORF">M0R45_003947</name>
</gene>
<evidence type="ECO:0000313" key="3">
    <source>
        <dbReference type="Proteomes" id="UP001457282"/>
    </source>
</evidence>
<dbReference type="GO" id="GO:0016788">
    <property type="term" value="F:hydrolase activity, acting on ester bonds"/>
    <property type="evidence" value="ECO:0007669"/>
    <property type="project" value="InterPro"/>
</dbReference>
<dbReference type="PANTHER" id="PTHR45642:SF95">
    <property type="entry name" value="GDSL-LIKE LIPASE_ACYLHYDROLASE FAMILY PROTEIN, EXPRESSED"/>
    <property type="match status" value="1"/>
</dbReference>
<dbReference type="AlphaFoldDB" id="A0AAW1YHQ7"/>
<proteinExistence type="inferred from homology"/>
<organism evidence="2 3">
    <name type="scientific">Rubus argutus</name>
    <name type="common">Southern blackberry</name>
    <dbReference type="NCBI Taxonomy" id="59490"/>
    <lineage>
        <taxon>Eukaryota</taxon>
        <taxon>Viridiplantae</taxon>
        <taxon>Streptophyta</taxon>
        <taxon>Embryophyta</taxon>
        <taxon>Tracheophyta</taxon>
        <taxon>Spermatophyta</taxon>
        <taxon>Magnoliopsida</taxon>
        <taxon>eudicotyledons</taxon>
        <taxon>Gunneridae</taxon>
        <taxon>Pentapetalae</taxon>
        <taxon>rosids</taxon>
        <taxon>fabids</taxon>
        <taxon>Rosales</taxon>
        <taxon>Rosaceae</taxon>
        <taxon>Rosoideae</taxon>
        <taxon>Rosoideae incertae sedis</taxon>
        <taxon>Rubus</taxon>
    </lineage>
</organism>
<dbReference type="EMBL" id="JBEDUW010000001">
    <property type="protein sequence ID" value="KAK9948367.1"/>
    <property type="molecule type" value="Genomic_DNA"/>
</dbReference>
<protein>
    <recommendedName>
        <fullName evidence="4">GDSL esterase/lipase EXL3</fullName>
    </recommendedName>
</protein>
<evidence type="ECO:0000256" key="1">
    <source>
        <dbReference type="ARBA" id="ARBA00008668"/>
    </source>
</evidence>
<dbReference type="Proteomes" id="UP001457282">
    <property type="component" value="Unassembled WGS sequence"/>
</dbReference>